<evidence type="ECO:0000313" key="1">
    <source>
        <dbReference type="EMBL" id="OGY51667.1"/>
    </source>
</evidence>
<comment type="caution">
    <text evidence="1">The sequence shown here is derived from an EMBL/GenBank/DDBJ whole genome shotgun (WGS) entry which is preliminary data.</text>
</comment>
<organism evidence="1 2">
    <name type="scientific">Candidatus Buchananbacteria bacterium RIFCSPLOWO2_01_FULL_39_33</name>
    <dbReference type="NCBI Taxonomy" id="1797543"/>
    <lineage>
        <taxon>Bacteria</taxon>
        <taxon>Candidatus Buchananiibacteriota</taxon>
    </lineage>
</organism>
<dbReference type="AlphaFoldDB" id="A0A1G1YJL6"/>
<dbReference type="EMBL" id="MHIM01000033">
    <property type="protein sequence ID" value="OGY51667.1"/>
    <property type="molecule type" value="Genomic_DNA"/>
</dbReference>
<accession>A0A1G1YJL6</accession>
<proteinExistence type="predicted"/>
<protein>
    <submittedName>
        <fullName evidence="1">Uncharacterized protein</fullName>
    </submittedName>
</protein>
<name>A0A1G1YJL6_9BACT</name>
<dbReference type="Proteomes" id="UP000177376">
    <property type="component" value="Unassembled WGS sequence"/>
</dbReference>
<sequence length="68" mass="7586">MPSVETKKYGEVAMNDFKFSYNKAGNIVTGRHLSSDREFSGRTIGQIASARGEMLDSIARARQEQCSR</sequence>
<evidence type="ECO:0000313" key="2">
    <source>
        <dbReference type="Proteomes" id="UP000177376"/>
    </source>
</evidence>
<reference evidence="1 2" key="1">
    <citation type="journal article" date="2016" name="Nat. Commun.">
        <title>Thousands of microbial genomes shed light on interconnected biogeochemical processes in an aquifer system.</title>
        <authorList>
            <person name="Anantharaman K."/>
            <person name="Brown C.T."/>
            <person name="Hug L.A."/>
            <person name="Sharon I."/>
            <person name="Castelle C.J."/>
            <person name="Probst A.J."/>
            <person name="Thomas B.C."/>
            <person name="Singh A."/>
            <person name="Wilkins M.J."/>
            <person name="Karaoz U."/>
            <person name="Brodie E.L."/>
            <person name="Williams K.H."/>
            <person name="Hubbard S.S."/>
            <person name="Banfield J.F."/>
        </authorList>
    </citation>
    <scope>NUCLEOTIDE SEQUENCE [LARGE SCALE GENOMIC DNA]</scope>
</reference>
<gene>
    <name evidence="1" type="ORF">A3A02_00635</name>
</gene>